<accession>A0ABR4NMC0</accession>
<dbReference type="Proteomes" id="UP001623330">
    <property type="component" value="Unassembled WGS sequence"/>
</dbReference>
<sequence>MSNVNSPMGNNPGNPNEHNSNNNNTKAQSASIMQTIFRNIGTPSFRLSQIPQQYLQNLTPAQLQMIQQRHQQLLYSRMQQQQQMQSQQQNMQQGNNNSSQNSTPNTSNVPLQQNQQQQQQQQQQQHQHQQHQNQQQHQQHQHQHQQNNMQGGSPMNQPPNQGRQRITQEMPSRQSVGKPNMSQPQQNSHVPPPNMQNLQQNMPLNNAPSAGMAPILPPQIAQLPLTTQQQVLQTLKQQAIAKNNPAVVAAITAAENHVKQLLEEQGQQSSGNKSQSKGTQQVKNKSQMPPQQAKVPPPAIATPKMPQLPLPQDIPPPQIDMSKYQLPSFQSVIYDPPETKIPNPTYWSSKELNTDVLLYEQIIQRDKANATAQIREMNGYDPFSIYGFSNKEYVSKLWHALKYYQDLKTTRMKSITNTSQNIPSASIWGNGYSGYGNGNTNTTTKVIPYIPVNGREFYSPDKIKVYKQAMHEESEDLVPIRLEFDLERDKFFLRDTFLWNRNESVIDIDDFVEDMVKDYQFPNDLQKHVIEVVSQSMKEQIQEYQPDPFKIEQQPRIGGDDMRITIRLDIVVGQSQLIDQFEWDISNPDNCPEEFAENMCRELELPGEFISAIAHSIREQVHMYHKSLMILGYNFDGGVVEDDDVRSRILPVVTVDDVYRIPADTKVFTPNILQISPAELERLDKDKERDTRRKRRQGRFSRRGNVNISSASLSSANVSGIANNASGSGEVTLPDIADVPRTFRTPVPSSILPGGVDLGPSVYSYDLKTSVEFRPRPERPKPVLPPCYVVDHIPGKSMLVSIKLSAPDQDREQRQSMEDVNMENSVGFEPVMKSESGIPPFNGTVSGKRPAGMVQTNPDVPDAFTNSSKPPAPIPAPTTVPHVFQSSSSISSSAIGENKDAVIEPNHEDVIPTSEPTPTSIPSTIPEMPAPVSAIDPALQNATQAAPMQPSMPYHPPTVYLPLPATLQVSENTKSTDAPSEESATISSSDKGLDTTDSNVPDGAKAPESEDPEFVANADAPKVDVPNQGARSTEEDLGTTVFGGVTNEASKPSQTSQVPDQTADSIEDESQSMHTALDIAQSSHTPAPSTMPAESTPTQP</sequence>
<comment type="caution">
    <text evidence="7">The sequence shown here is derived from an EMBL/GenBank/DDBJ whole genome shotgun (WGS) entry which is preliminary data.</text>
</comment>
<organism evidence="7 8">
    <name type="scientific">Nakaseomyces bracarensis</name>
    <dbReference type="NCBI Taxonomy" id="273131"/>
    <lineage>
        <taxon>Eukaryota</taxon>
        <taxon>Fungi</taxon>
        <taxon>Dikarya</taxon>
        <taxon>Ascomycota</taxon>
        <taxon>Saccharomycotina</taxon>
        <taxon>Saccharomycetes</taxon>
        <taxon>Saccharomycetales</taxon>
        <taxon>Saccharomycetaceae</taxon>
        <taxon>Nakaseomyces</taxon>
    </lineage>
</organism>
<comment type="similarity">
    <text evidence="2">Belongs to the SNF5 family.</text>
</comment>
<evidence type="ECO:0000256" key="2">
    <source>
        <dbReference type="ARBA" id="ARBA00010239"/>
    </source>
</evidence>
<reference evidence="7 8" key="1">
    <citation type="submission" date="2024-05" db="EMBL/GenBank/DDBJ databases">
        <title>Long read based assembly of the Candida bracarensis genome reveals expanded adhesin content.</title>
        <authorList>
            <person name="Marcet-Houben M."/>
            <person name="Ksiezopolska E."/>
            <person name="Gabaldon T."/>
        </authorList>
    </citation>
    <scope>NUCLEOTIDE SEQUENCE [LARGE SCALE GENOMIC DNA]</scope>
    <source>
        <strain evidence="7 8">CBM6</strain>
    </source>
</reference>
<feature type="compositionally biased region" description="Low complexity" evidence="6">
    <location>
        <begin position="112"/>
        <end position="148"/>
    </location>
</feature>
<evidence type="ECO:0000256" key="3">
    <source>
        <dbReference type="ARBA" id="ARBA00023015"/>
    </source>
</evidence>
<dbReference type="PANTHER" id="PTHR10019">
    <property type="entry name" value="SNF5"/>
    <property type="match status" value="1"/>
</dbReference>
<comment type="subcellular location">
    <subcellularLocation>
        <location evidence="1">Nucleus</location>
    </subcellularLocation>
</comment>
<feature type="compositionally biased region" description="Pro residues" evidence="6">
    <location>
        <begin position="295"/>
        <end position="310"/>
    </location>
</feature>
<feature type="region of interest" description="Disordered" evidence="6">
    <location>
        <begin position="971"/>
        <end position="1100"/>
    </location>
</feature>
<evidence type="ECO:0000313" key="8">
    <source>
        <dbReference type="Proteomes" id="UP001623330"/>
    </source>
</evidence>
<feature type="region of interest" description="Disordered" evidence="6">
    <location>
        <begin position="77"/>
        <end position="212"/>
    </location>
</feature>
<feature type="compositionally biased region" description="Polar residues" evidence="6">
    <location>
        <begin position="149"/>
        <end position="189"/>
    </location>
</feature>
<feature type="compositionally biased region" description="Low complexity" evidence="6">
    <location>
        <begin position="195"/>
        <end position="206"/>
    </location>
</feature>
<feature type="region of interest" description="Disordered" evidence="6">
    <location>
        <begin position="263"/>
        <end position="310"/>
    </location>
</feature>
<name>A0ABR4NMC0_9SACH</name>
<evidence type="ECO:0000256" key="5">
    <source>
        <dbReference type="ARBA" id="ARBA00023242"/>
    </source>
</evidence>
<feature type="compositionally biased region" description="Low complexity" evidence="6">
    <location>
        <begin position="265"/>
        <end position="281"/>
    </location>
</feature>
<feature type="compositionally biased region" description="Polar residues" evidence="6">
    <location>
        <begin position="971"/>
        <end position="999"/>
    </location>
</feature>
<proteinExistence type="inferred from homology"/>
<feature type="region of interest" description="Disordered" evidence="6">
    <location>
        <begin position="1"/>
        <end position="27"/>
    </location>
</feature>
<feature type="compositionally biased region" description="Low complexity" evidence="6">
    <location>
        <begin position="1"/>
        <end position="24"/>
    </location>
</feature>
<keyword evidence="3" id="KW-0805">Transcription regulation</keyword>
<feature type="region of interest" description="Disordered" evidence="6">
    <location>
        <begin position="683"/>
        <end position="706"/>
    </location>
</feature>
<keyword evidence="4" id="KW-0804">Transcription</keyword>
<evidence type="ECO:0000313" key="7">
    <source>
        <dbReference type="EMBL" id="KAL3228964.1"/>
    </source>
</evidence>
<feature type="compositionally biased region" description="Polar residues" evidence="6">
    <location>
        <begin position="1047"/>
        <end position="1064"/>
    </location>
</feature>
<gene>
    <name evidence="7" type="ORF">RNJ44_02051</name>
</gene>
<feature type="compositionally biased region" description="Low complexity" evidence="6">
    <location>
        <begin position="77"/>
        <end position="102"/>
    </location>
</feature>
<evidence type="ECO:0000256" key="4">
    <source>
        <dbReference type="ARBA" id="ARBA00023163"/>
    </source>
</evidence>
<dbReference type="InterPro" id="IPR006939">
    <property type="entry name" value="SNF5"/>
</dbReference>
<evidence type="ECO:0000256" key="1">
    <source>
        <dbReference type="ARBA" id="ARBA00004123"/>
    </source>
</evidence>
<feature type="compositionally biased region" description="Polar residues" evidence="6">
    <location>
        <begin position="1080"/>
        <end position="1100"/>
    </location>
</feature>
<evidence type="ECO:0000256" key="6">
    <source>
        <dbReference type="SAM" id="MobiDB-lite"/>
    </source>
</evidence>
<dbReference type="Pfam" id="PF04855">
    <property type="entry name" value="SNF5"/>
    <property type="match status" value="1"/>
</dbReference>
<protein>
    <submittedName>
        <fullName evidence="7">SWI/SNF chromatin-remodeling complex subunit SNF5</fullName>
    </submittedName>
</protein>
<keyword evidence="8" id="KW-1185">Reference proteome</keyword>
<dbReference type="EMBL" id="JBEVYD010000012">
    <property type="protein sequence ID" value="KAL3228964.1"/>
    <property type="molecule type" value="Genomic_DNA"/>
</dbReference>
<feature type="compositionally biased region" description="Basic residues" evidence="6">
    <location>
        <begin position="692"/>
        <end position="702"/>
    </location>
</feature>
<keyword evidence="5" id="KW-0539">Nucleus</keyword>